<dbReference type="RefSeq" id="WP_100426518.1">
    <property type="nucleotide sequence ID" value="NZ_PGEX01000001.1"/>
</dbReference>
<evidence type="ECO:0000313" key="1">
    <source>
        <dbReference type="EMBL" id="PJJ42672.1"/>
    </source>
</evidence>
<proteinExistence type="predicted"/>
<name>A0A2M9AAC3_9BACT</name>
<protein>
    <submittedName>
        <fullName evidence="1">Uncharacterized protein</fullName>
    </submittedName>
</protein>
<organism evidence="1 2">
    <name type="scientific">Hallerella succinigenes</name>
    <dbReference type="NCBI Taxonomy" id="1896222"/>
    <lineage>
        <taxon>Bacteria</taxon>
        <taxon>Pseudomonadati</taxon>
        <taxon>Fibrobacterota</taxon>
        <taxon>Fibrobacteria</taxon>
        <taxon>Fibrobacterales</taxon>
        <taxon>Fibrobacteraceae</taxon>
        <taxon>Hallerella</taxon>
    </lineage>
</organism>
<evidence type="ECO:0000313" key="2">
    <source>
        <dbReference type="Proteomes" id="UP000231134"/>
    </source>
</evidence>
<comment type="caution">
    <text evidence="1">The sequence shown here is derived from an EMBL/GenBank/DDBJ whole genome shotgun (WGS) entry which is preliminary data.</text>
</comment>
<keyword evidence="2" id="KW-1185">Reference proteome</keyword>
<dbReference type="OrthoDB" id="9800842at2"/>
<gene>
    <name evidence="1" type="ORF">BGX16_2714</name>
</gene>
<accession>A0A2M9AAC3</accession>
<sequence>MITLTHPVEDQTVRNRAFNCRMRNRRYEEVFYAFSALSPIITQANVTDRREWFAAIGEKMSVCETSLAACLEYAQASVFFGKIEKIGRYSTENPRGILQEELLLVYFLSELQSTTRYLISRIETDKELQNIDSEMETKKSGAYVSGFISNMHKNLNALNLATEKEFRDLHTHIKARFEIGNELFGTLQEVQHFY</sequence>
<dbReference type="Proteomes" id="UP000231134">
    <property type="component" value="Unassembled WGS sequence"/>
</dbReference>
<reference evidence="1 2" key="1">
    <citation type="submission" date="2017-11" db="EMBL/GenBank/DDBJ databases">
        <title>Animal gut microbial communities from fecal samples from Wisconsin, USA.</title>
        <authorList>
            <person name="Neumann A."/>
        </authorList>
    </citation>
    <scope>NUCLEOTIDE SEQUENCE [LARGE SCALE GENOMIC DNA]</scope>
    <source>
        <strain evidence="1 2">UWS3</strain>
    </source>
</reference>
<dbReference type="AlphaFoldDB" id="A0A2M9AAC3"/>
<dbReference type="EMBL" id="PGEX01000001">
    <property type="protein sequence ID" value="PJJ42672.1"/>
    <property type="molecule type" value="Genomic_DNA"/>
</dbReference>